<dbReference type="GeneID" id="25266733"/>
<dbReference type="SUPFAM" id="SSF103473">
    <property type="entry name" value="MFS general substrate transporter"/>
    <property type="match status" value="1"/>
</dbReference>
<dbReference type="Proteomes" id="UP000027361">
    <property type="component" value="Unassembled WGS sequence"/>
</dbReference>
<gene>
    <name evidence="7" type="ORF">K437DRAFT_276549</name>
</gene>
<feature type="region of interest" description="Disordered" evidence="5">
    <location>
        <begin position="237"/>
        <end position="265"/>
    </location>
</feature>
<reference evidence="7 8" key="1">
    <citation type="submission" date="2014-05" db="EMBL/GenBank/DDBJ databases">
        <title>Draft genome sequence of a rare smut relative, Tilletiaria anomala UBC 951.</title>
        <authorList>
            <consortium name="DOE Joint Genome Institute"/>
            <person name="Toome M."/>
            <person name="Kuo A."/>
            <person name="Henrissat B."/>
            <person name="Lipzen A."/>
            <person name="Tritt A."/>
            <person name="Yoshinaga Y."/>
            <person name="Zane M."/>
            <person name="Barry K."/>
            <person name="Grigoriev I.V."/>
            <person name="Spatafora J.W."/>
            <person name="Aimea M.C."/>
        </authorList>
    </citation>
    <scope>NUCLEOTIDE SEQUENCE [LARGE SCALE GENOMIC DNA]</scope>
    <source>
        <strain evidence="7 8">UBC 951</strain>
    </source>
</reference>
<evidence type="ECO:0000256" key="4">
    <source>
        <dbReference type="ARBA" id="ARBA00023136"/>
    </source>
</evidence>
<feature type="transmembrane region" description="Helical" evidence="6">
    <location>
        <begin position="506"/>
        <end position="529"/>
    </location>
</feature>
<evidence type="ECO:0000256" key="5">
    <source>
        <dbReference type="SAM" id="MobiDB-lite"/>
    </source>
</evidence>
<dbReference type="PANTHER" id="PTHR21576:SF160">
    <property type="entry name" value="NODULIN-LIKE DOMAIN-CONTAINING PROTEIN"/>
    <property type="match status" value="1"/>
</dbReference>
<feature type="transmembrane region" description="Helical" evidence="6">
    <location>
        <begin position="204"/>
        <end position="226"/>
    </location>
</feature>
<evidence type="ECO:0000256" key="6">
    <source>
        <dbReference type="SAM" id="Phobius"/>
    </source>
</evidence>
<dbReference type="STRING" id="1037660.A0A066VFV5"/>
<feature type="transmembrane region" description="Helical" evidence="6">
    <location>
        <begin position="91"/>
        <end position="110"/>
    </location>
</feature>
<comment type="subcellular location">
    <subcellularLocation>
        <location evidence="1">Membrane</location>
        <topology evidence="1">Multi-pass membrane protein</topology>
    </subcellularLocation>
</comment>
<evidence type="ECO:0000313" key="7">
    <source>
        <dbReference type="EMBL" id="KDN37450.1"/>
    </source>
</evidence>
<feature type="transmembrane region" description="Helical" evidence="6">
    <location>
        <begin position="369"/>
        <end position="387"/>
    </location>
</feature>
<dbReference type="InParanoid" id="A0A066VFV5"/>
<dbReference type="HOGENOM" id="CLU_012596_1_0_1"/>
<feature type="transmembrane region" description="Helical" evidence="6">
    <location>
        <begin position="60"/>
        <end position="79"/>
    </location>
</feature>
<dbReference type="Gene3D" id="1.20.1250.20">
    <property type="entry name" value="MFS general substrate transporter like domains"/>
    <property type="match status" value="2"/>
</dbReference>
<feature type="transmembrane region" description="Helical" evidence="6">
    <location>
        <begin position="173"/>
        <end position="192"/>
    </location>
</feature>
<keyword evidence="4 6" id="KW-0472">Membrane</keyword>
<feature type="transmembrane region" description="Helical" evidence="6">
    <location>
        <begin position="475"/>
        <end position="494"/>
    </location>
</feature>
<dbReference type="Pfam" id="PF07690">
    <property type="entry name" value="MFS_1"/>
    <property type="match status" value="1"/>
</dbReference>
<dbReference type="EMBL" id="JMSN01000138">
    <property type="protein sequence ID" value="KDN37450.1"/>
    <property type="molecule type" value="Genomic_DNA"/>
</dbReference>
<dbReference type="InterPro" id="IPR011701">
    <property type="entry name" value="MFS"/>
</dbReference>
<protein>
    <submittedName>
        <fullName evidence="7">MFS general substrate transporter</fullName>
    </submittedName>
</protein>
<evidence type="ECO:0000313" key="8">
    <source>
        <dbReference type="Proteomes" id="UP000027361"/>
    </source>
</evidence>
<dbReference type="OMA" id="PDGLGCY"/>
<name>A0A066VFV5_TILAU</name>
<dbReference type="AlphaFoldDB" id="A0A066VFV5"/>
<comment type="caution">
    <text evidence="7">The sequence shown here is derived from an EMBL/GenBank/DDBJ whole genome shotgun (WGS) entry which is preliminary data.</text>
</comment>
<evidence type="ECO:0000256" key="3">
    <source>
        <dbReference type="ARBA" id="ARBA00022989"/>
    </source>
</evidence>
<organism evidence="7 8">
    <name type="scientific">Tilletiaria anomala (strain ATCC 24038 / CBS 436.72 / UBC 951)</name>
    <dbReference type="NCBI Taxonomy" id="1037660"/>
    <lineage>
        <taxon>Eukaryota</taxon>
        <taxon>Fungi</taxon>
        <taxon>Dikarya</taxon>
        <taxon>Basidiomycota</taxon>
        <taxon>Ustilaginomycotina</taxon>
        <taxon>Exobasidiomycetes</taxon>
        <taxon>Georgefischeriales</taxon>
        <taxon>Tilletiariaceae</taxon>
        <taxon>Tilletiaria</taxon>
    </lineage>
</organism>
<evidence type="ECO:0000256" key="2">
    <source>
        <dbReference type="ARBA" id="ARBA00022692"/>
    </source>
</evidence>
<keyword evidence="2 6" id="KW-0812">Transmembrane</keyword>
<dbReference type="RefSeq" id="XP_013240381.1">
    <property type="nucleotide sequence ID" value="XM_013384927.1"/>
</dbReference>
<dbReference type="GO" id="GO:0022857">
    <property type="term" value="F:transmembrane transporter activity"/>
    <property type="evidence" value="ECO:0007669"/>
    <property type="project" value="InterPro"/>
</dbReference>
<dbReference type="GO" id="GO:0000329">
    <property type="term" value="C:fungal-type vacuole membrane"/>
    <property type="evidence" value="ECO:0007669"/>
    <property type="project" value="TreeGrafter"/>
</dbReference>
<evidence type="ECO:0000256" key="1">
    <source>
        <dbReference type="ARBA" id="ARBA00004141"/>
    </source>
</evidence>
<feature type="transmembrane region" description="Helical" evidence="6">
    <location>
        <begin position="583"/>
        <end position="606"/>
    </location>
</feature>
<accession>A0A066VFV5</accession>
<keyword evidence="8" id="KW-1185">Reference proteome</keyword>
<dbReference type="PANTHER" id="PTHR21576">
    <property type="entry name" value="UNCHARACTERIZED NODULIN-LIKE PROTEIN"/>
    <property type="match status" value="1"/>
</dbReference>
<keyword evidence="3 6" id="KW-1133">Transmembrane helix</keyword>
<dbReference type="OrthoDB" id="410267at2759"/>
<sequence>MSRPSTSAQPLSASSASASSHTRILSLLGSTLVALSAGSNYAFSSFAPQLQDIAHLTSTQINVVGLAGNAGVYLSGPLWGRWVDRRGPKSALISGAVMVLVGYWGLSLSYQLPQAMEGEEPADTKLAPPSTQHPFSFPAIVFLNLLTGLGNSGAFTAAMNAQAKSWGGNRRGSATALVLSGFGLSAFVYSSLSHTLFPGNMQDYLLLLAIGSVVSFLIGLAVIRILPPAAEGSALADANGEQEADGPYHRTSLARSPSSTVSYSRRRTSSDLSAIAFARAETMLEQGDADEDSANHFATQRNADVCRGHITRTTPAYGNREDVEPASPSAGLLFEPESSRRRQPGAKRNPQPGVALDVTGLELLKCIDFILLFLIMAFISGAGLLLINNVGTITRTLWRYNHNRGTGNKGAGWPLSRYEAIGSDQLGALAKDDAAVVQQYQAHQVSAISIGNALGRIFIGLMADLTVNLSGNTRLRVWMLLFPCGLAILSQSLAAAPNTVTSIKMLLVVSGSTGLMYGTLFGICPSLNLEFFGLKNFSQNWGYVSLSPVVAGNVFNLLFGRIYDSHVPKKSATHECVDGEECYRAVFVITTWCAVAATVLSLVLIYRRAGNPNQVRRYAQR</sequence>
<feature type="region of interest" description="Disordered" evidence="5">
    <location>
        <begin position="316"/>
        <end position="352"/>
    </location>
</feature>
<feature type="transmembrane region" description="Helical" evidence="6">
    <location>
        <begin position="541"/>
        <end position="563"/>
    </location>
</feature>
<proteinExistence type="predicted"/>
<dbReference type="InterPro" id="IPR036259">
    <property type="entry name" value="MFS_trans_sf"/>
</dbReference>